<dbReference type="GeneID" id="71060200"/>
<name>A0AAJ5NL94_9BURK</name>
<dbReference type="RefSeq" id="WP_137910199.1">
    <property type="nucleotide sequence ID" value="NZ_LR025745.1"/>
</dbReference>
<accession>A0AAJ5NL94</accession>
<dbReference type="EMBL" id="LR025745">
    <property type="protein sequence ID" value="VBB17530.1"/>
    <property type="molecule type" value="Genomic_DNA"/>
</dbReference>
<reference evidence="1 2" key="1">
    <citation type="submission" date="2017-11" db="EMBL/GenBank/DDBJ databases">
        <authorList>
            <person name="Seth-Smith MB H."/>
        </authorList>
    </citation>
    <scope>NUCLEOTIDE SEQUENCE [LARGE SCALE GENOMIC DNA]</scope>
    <source>
        <strain evidence="1">E</strain>
        <plasmid evidence="2">iv</plasmid>
    </source>
</reference>
<organism evidence="1 2">
    <name type="scientific">Burkholderia stabilis</name>
    <dbReference type="NCBI Taxonomy" id="95485"/>
    <lineage>
        <taxon>Bacteria</taxon>
        <taxon>Pseudomonadati</taxon>
        <taxon>Pseudomonadota</taxon>
        <taxon>Betaproteobacteria</taxon>
        <taxon>Burkholderiales</taxon>
        <taxon>Burkholderiaceae</taxon>
        <taxon>Burkholderia</taxon>
        <taxon>Burkholderia cepacia complex</taxon>
    </lineage>
</organism>
<keyword evidence="2" id="KW-1185">Reference proteome</keyword>
<evidence type="ECO:0000313" key="1">
    <source>
        <dbReference type="EMBL" id="VBB17530.1"/>
    </source>
</evidence>
<evidence type="ECO:0000313" key="2">
    <source>
        <dbReference type="Proteomes" id="UP000268684"/>
    </source>
</evidence>
<dbReference type="AlphaFoldDB" id="A0AAJ5NL94"/>
<gene>
    <name evidence="1" type="ORF">BSTAB16_7750</name>
</gene>
<geneLocation type="plasmid" evidence="2">
    <name>iv</name>
</geneLocation>
<proteinExistence type="predicted"/>
<dbReference type="Proteomes" id="UP000268684">
    <property type="component" value="Plasmid IV"/>
</dbReference>
<protein>
    <submittedName>
        <fullName evidence="1">Uncharacterized protein</fullName>
    </submittedName>
</protein>
<sequence length="274" mass="29050">MSRNNSNAACREVNRGFGRFGWPLLALFTISIAATLSIQNARATPVTCSPGYQDNTCLTPIYHDPIPAPQCAQGPGWVTTGSAVWQGSHWSQPQCSYQAPPSCPAGMLQTAAPTWTGSQWTQPGCQSVPPPAVDPIAQCAQAIAQRQGGYGITDANAATDAPVLEANNTLRWHYWTANNYSDWKITWNGVYAPPKQNGNLFSFTTNGQFVVVKGARLDYGLDSGSGMEVQNFVAAVCEADPNTGAVIGVHEAIGFARCGGKTPESWSGPCSGGH</sequence>
<keyword evidence="1" id="KW-0614">Plasmid</keyword>